<evidence type="ECO:0000256" key="8">
    <source>
        <dbReference type="ARBA" id="ARBA00022989"/>
    </source>
</evidence>
<keyword evidence="7" id="KW-0630">Potassium</keyword>
<feature type="region of interest" description="Disordered" evidence="12">
    <location>
        <begin position="977"/>
        <end position="1024"/>
    </location>
</feature>
<evidence type="ECO:0000256" key="5">
    <source>
        <dbReference type="ARBA" id="ARBA00022826"/>
    </source>
</evidence>
<keyword evidence="8 13" id="KW-1133">Transmembrane helix</keyword>
<feature type="compositionally biased region" description="Basic and acidic residues" evidence="12">
    <location>
        <begin position="1014"/>
        <end position="1024"/>
    </location>
</feature>
<feature type="transmembrane region" description="Helical" evidence="13">
    <location>
        <begin position="170"/>
        <end position="192"/>
    </location>
</feature>
<feature type="transmembrane region" description="Helical" evidence="13">
    <location>
        <begin position="653"/>
        <end position="673"/>
    </location>
</feature>
<dbReference type="InterPro" id="IPR005821">
    <property type="entry name" value="Ion_trans_dom"/>
</dbReference>
<feature type="transmembrane region" description="Helical" evidence="13">
    <location>
        <begin position="711"/>
        <end position="732"/>
    </location>
</feature>
<feature type="domain" description="Ion transport" evidence="14">
    <location>
        <begin position="647"/>
        <end position="884"/>
    </location>
</feature>
<dbReference type="EMBL" id="VJMJ01000319">
    <property type="protein sequence ID" value="KAF0722983.1"/>
    <property type="molecule type" value="Genomic_DNA"/>
</dbReference>
<evidence type="ECO:0000256" key="13">
    <source>
        <dbReference type="SAM" id="Phobius"/>
    </source>
</evidence>
<evidence type="ECO:0000313" key="15">
    <source>
        <dbReference type="EMBL" id="KAF0722983.1"/>
    </source>
</evidence>
<dbReference type="GO" id="GO:0008076">
    <property type="term" value="C:voltage-gated potassium channel complex"/>
    <property type="evidence" value="ECO:0007669"/>
    <property type="project" value="InterPro"/>
</dbReference>
<comment type="caution">
    <text evidence="15">The sequence shown here is derived from an EMBL/GenBank/DDBJ whole genome shotgun (WGS) entry which is preliminary data.</text>
</comment>
<evidence type="ECO:0000256" key="2">
    <source>
        <dbReference type="ARBA" id="ARBA00022448"/>
    </source>
</evidence>
<dbReference type="AlphaFoldDB" id="A0A6G0W6W9"/>
<dbReference type="InterPro" id="IPR027359">
    <property type="entry name" value="Volt_channel_dom_sf"/>
</dbReference>
<feature type="transmembrane region" description="Helical" evidence="13">
    <location>
        <begin position="680"/>
        <end position="699"/>
    </location>
</feature>
<feature type="transmembrane region" description="Helical" evidence="13">
    <location>
        <begin position="302"/>
        <end position="328"/>
    </location>
</feature>
<keyword evidence="2" id="KW-0813">Transport</keyword>
<evidence type="ECO:0000256" key="11">
    <source>
        <dbReference type="ARBA" id="ARBA00023303"/>
    </source>
</evidence>
<comment type="subcellular location">
    <subcellularLocation>
        <location evidence="1">Membrane</location>
        <topology evidence="1">Multi-pass membrane protein</topology>
    </subcellularLocation>
</comment>
<feature type="compositionally biased region" description="Polar residues" evidence="12">
    <location>
        <begin position="1001"/>
        <end position="1010"/>
    </location>
</feature>
<dbReference type="InterPro" id="IPR028325">
    <property type="entry name" value="VG_K_chnl"/>
</dbReference>
<dbReference type="GO" id="GO:0005249">
    <property type="term" value="F:voltage-gated potassium channel activity"/>
    <property type="evidence" value="ECO:0007669"/>
    <property type="project" value="InterPro"/>
</dbReference>
<feature type="compositionally biased region" description="Basic residues" evidence="12">
    <location>
        <begin position="14"/>
        <end position="28"/>
    </location>
</feature>
<dbReference type="PANTHER" id="PTHR11537:SF254">
    <property type="entry name" value="POTASSIUM VOLTAGE-GATED CHANNEL PROTEIN SHAB"/>
    <property type="match status" value="1"/>
</dbReference>
<feature type="transmembrane region" description="Helical" evidence="13">
    <location>
        <begin position="526"/>
        <end position="544"/>
    </location>
</feature>
<feature type="transmembrane region" description="Helical" evidence="13">
    <location>
        <begin position="137"/>
        <end position="158"/>
    </location>
</feature>
<feature type="region of interest" description="Disordered" evidence="12">
    <location>
        <begin position="449"/>
        <end position="470"/>
    </location>
</feature>
<evidence type="ECO:0000259" key="14">
    <source>
        <dbReference type="Pfam" id="PF00520"/>
    </source>
</evidence>
<accession>A0A6G0W6W9</accession>
<feature type="transmembrane region" description="Helical" evidence="13">
    <location>
        <begin position="243"/>
        <end position="262"/>
    </location>
</feature>
<evidence type="ECO:0000256" key="10">
    <source>
        <dbReference type="ARBA" id="ARBA00023136"/>
    </source>
</evidence>
<evidence type="ECO:0000256" key="3">
    <source>
        <dbReference type="ARBA" id="ARBA00022538"/>
    </source>
</evidence>
<sequence>MVAPDDEVVPVYTSKRHSRRQSRPRRGSHAITDIVNTAMENELASLAQSTDMTPQIDKLATFQARIREMDAARRGGWRRRVRKVLKNPLATRRGQFYHYGMLATIICNFFPMMLETLDGPANGGTSPAYPFLPSSTVYYAMDVFFTAIFALDLGLKLVTAKHQRKFWRRLDTWIDVLGILPLFGTSFMYFVLGWGQPRRKNVEGYLKLLRLFRIIRVTYMLQHVDGIKVLKTTFVECLPPLRITLFFLGVFVMVFATMLFYAEPCYDASACPFTDIFNAGYFAMVTVTTVGYGDQLPNLDNIIAVLLCASIMIIGALYLAMPLAIIGLKYELTWLRFEIKQTSKSRMLTRARSTMRSLRHLMTTTGLPSDAIHPTVHRVYIEFLGFTKEALQLETMISAYMAIPPKEIFAGVNHRDHNEALERLHVACKHVIVTYQKFTHDMRAFEPVQLPPAEPRGRTQDHRPSSLTSKASDALFRAKRAIQGGGPAYAPSSTRQEDAERRPPPSLRRRLRRILERSSESTAGQIVHRLVFGMVVSSVLVFYAETMPEFQAFGPASLLCRRGIQAYCSRYGSNVGTDPGCFVWLNATTVSSTPLSFGDDSCTSDGCFGSGYNFGSTTTPRDCSTLFSRPSKSCKLRQCQPDHVPIADMTTAWIVPETLFAAFFTLELALRLYATKRRSLFLQSTGTWLNVGAIVPYYVEVLASITDGRDPLFAILPTFPTLLTILPVLKMLRVLKLGQHFKASVVLSRTAILAYRRLLIPLFFLFLGCVSAGAIFFEIERGTQCRAHVPCPWWGRDIMTVDLSKSFPWGKRIQVQVDKLTIITDMWRSTWLSIATFTTVGYGDMKPRTPFGRLFDICAMIFGSCYTAMPLSLIGGQFYSCYEQFLKKQKQSQSGREAPQPKPIDPLHHKRPVGVLDLEAIDMLKKCSVVVLLLDEMMQNMVKINQLSPHPVAFGTIVRTSQSPHGHKLEHQLSMYQPPSRDLASHRPPERNTETGVLRRVSNSSNSLFGKSQHRVEPRESVVSRPRVLDVKELKESDEHTDDDKMQRLTHLRGLIQTASTHMTTILLQLTRVMEQVMVYDDPGDDDDLDDNDSNGG</sequence>
<dbReference type="VEuPathDB" id="FungiDB:AeMF1_010226"/>
<feature type="transmembrane region" description="Helical" evidence="13">
    <location>
        <begin position="96"/>
        <end position="117"/>
    </location>
</feature>
<gene>
    <name evidence="15" type="ORF">Ae201684_018058</name>
</gene>
<dbReference type="Gene3D" id="1.20.120.350">
    <property type="entry name" value="Voltage-gated potassium channels. Chain C"/>
    <property type="match status" value="2"/>
</dbReference>
<dbReference type="PRINTS" id="PR00169">
    <property type="entry name" value="KCHANNEL"/>
</dbReference>
<evidence type="ECO:0000256" key="1">
    <source>
        <dbReference type="ARBA" id="ARBA00004141"/>
    </source>
</evidence>
<feature type="compositionally biased region" description="Basic and acidic residues" evidence="12">
    <location>
        <begin position="983"/>
        <end position="993"/>
    </location>
</feature>
<feature type="region of interest" description="Disordered" evidence="12">
    <location>
        <begin position="485"/>
        <end position="508"/>
    </location>
</feature>
<dbReference type="Pfam" id="PF00520">
    <property type="entry name" value="Ion_trans"/>
    <property type="match status" value="2"/>
</dbReference>
<name>A0A6G0W6W9_9STRA</name>
<feature type="compositionally biased region" description="Basic and acidic residues" evidence="12">
    <location>
        <begin position="455"/>
        <end position="464"/>
    </location>
</feature>
<evidence type="ECO:0000256" key="6">
    <source>
        <dbReference type="ARBA" id="ARBA00022882"/>
    </source>
</evidence>
<keyword evidence="3" id="KW-0633">Potassium transport</keyword>
<evidence type="ECO:0000256" key="9">
    <source>
        <dbReference type="ARBA" id="ARBA00023065"/>
    </source>
</evidence>
<feature type="region of interest" description="Disordered" evidence="12">
    <location>
        <begin position="1"/>
        <end position="28"/>
    </location>
</feature>
<reference evidence="15 16" key="1">
    <citation type="submission" date="2019-07" db="EMBL/GenBank/DDBJ databases">
        <title>Genomics analysis of Aphanomyces spp. identifies a new class of oomycete effector associated with host adaptation.</title>
        <authorList>
            <person name="Gaulin E."/>
        </authorList>
    </citation>
    <scope>NUCLEOTIDE SEQUENCE [LARGE SCALE GENOMIC DNA]</scope>
    <source>
        <strain evidence="15 16">ATCC 201684</strain>
    </source>
</reference>
<dbReference type="Gene3D" id="1.10.287.70">
    <property type="match status" value="2"/>
</dbReference>
<protein>
    <recommendedName>
        <fullName evidence="14">Ion transport domain-containing protein</fullName>
    </recommendedName>
</protein>
<keyword evidence="9" id="KW-0406">Ion transport</keyword>
<dbReference type="GO" id="GO:0001508">
    <property type="term" value="P:action potential"/>
    <property type="evidence" value="ECO:0007669"/>
    <property type="project" value="TreeGrafter"/>
</dbReference>
<feature type="transmembrane region" description="Helical" evidence="13">
    <location>
        <begin position="758"/>
        <end position="777"/>
    </location>
</feature>
<keyword evidence="16" id="KW-1185">Reference proteome</keyword>
<keyword evidence="6" id="KW-0851">Voltage-gated channel</keyword>
<keyword evidence="4 13" id="KW-0812">Transmembrane</keyword>
<evidence type="ECO:0000256" key="4">
    <source>
        <dbReference type="ARBA" id="ARBA00022692"/>
    </source>
</evidence>
<feature type="domain" description="Ion transport" evidence="14">
    <location>
        <begin position="95"/>
        <end position="327"/>
    </location>
</feature>
<evidence type="ECO:0000313" key="16">
    <source>
        <dbReference type="Proteomes" id="UP000481153"/>
    </source>
</evidence>
<keyword evidence="5" id="KW-0631">Potassium channel</keyword>
<evidence type="ECO:0000256" key="12">
    <source>
        <dbReference type="SAM" id="MobiDB-lite"/>
    </source>
</evidence>
<proteinExistence type="predicted"/>
<dbReference type="SUPFAM" id="SSF81324">
    <property type="entry name" value="Voltage-gated potassium channels"/>
    <property type="match status" value="2"/>
</dbReference>
<keyword evidence="11" id="KW-0407">Ion channel</keyword>
<organism evidence="15 16">
    <name type="scientific">Aphanomyces euteiches</name>
    <dbReference type="NCBI Taxonomy" id="100861"/>
    <lineage>
        <taxon>Eukaryota</taxon>
        <taxon>Sar</taxon>
        <taxon>Stramenopiles</taxon>
        <taxon>Oomycota</taxon>
        <taxon>Saprolegniomycetes</taxon>
        <taxon>Saprolegniales</taxon>
        <taxon>Verrucalvaceae</taxon>
        <taxon>Aphanomyces</taxon>
    </lineage>
</organism>
<evidence type="ECO:0000256" key="7">
    <source>
        <dbReference type="ARBA" id="ARBA00022958"/>
    </source>
</evidence>
<dbReference type="Proteomes" id="UP000481153">
    <property type="component" value="Unassembled WGS sequence"/>
</dbReference>
<dbReference type="PANTHER" id="PTHR11537">
    <property type="entry name" value="VOLTAGE-GATED POTASSIUM CHANNEL"/>
    <property type="match status" value="1"/>
</dbReference>
<keyword evidence="10 13" id="KW-0472">Membrane</keyword>